<dbReference type="InterPro" id="IPR036250">
    <property type="entry name" value="AcylCo_DH-like_C"/>
</dbReference>
<dbReference type="InterPro" id="IPR009100">
    <property type="entry name" value="AcylCoA_DH/oxidase_NM_dom_sf"/>
</dbReference>
<evidence type="ECO:0000256" key="18">
    <source>
        <dbReference type="ARBA" id="ARBA00048086"/>
    </source>
</evidence>
<dbReference type="InterPro" id="IPR041726">
    <property type="entry name" value="ACAD10_11_N"/>
</dbReference>
<accession>A0A9J8BX08</accession>
<comment type="subunit">
    <text evidence="6">Homodimer.</text>
</comment>
<evidence type="ECO:0000256" key="17">
    <source>
        <dbReference type="ARBA" id="ARBA00048020"/>
    </source>
</evidence>
<dbReference type="GO" id="GO:0033539">
    <property type="term" value="P:fatty acid beta-oxidation using acyl-CoA dehydrogenase"/>
    <property type="evidence" value="ECO:0007669"/>
    <property type="project" value="TreeGrafter"/>
</dbReference>
<dbReference type="InterPro" id="IPR002575">
    <property type="entry name" value="Aminoglycoside_PTrfase"/>
</dbReference>
<keyword evidence="13" id="KW-0576">Peroxisome</keyword>
<evidence type="ECO:0000256" key="11">
    <source>
        <dbReference type="ARBA" id="ARBA00023098"/>
    </source>
</evidence>
<dbReference type="FunFam" id="1.20.140.10:FF:000018">
    <property type="entry name" value="Acyl-CoA dehydrogenase family member 10"/>
    <property type="match status" value="1"/>
</dbReference>
<keyword evidence="12" id="KW-0472">Membrane</keyword>
<evidence type="ECO:0000256" key="16">
    <source>
        <dbReference type="ARBA" id="ARBA00047443"/>
    </source>
</evidence>
<protein>
    <recommendedName>
        <fullName evidence="14">Acyl-CoA dehydrogenase family member 11</fullName>
    </recommendedName>
</protein>
<evidence type="ECO:0000256" key="5">
    <source>
        <dbReference type="ARBA" id="ARBA00009347"/>
    </source>
</evidence>
<organism evidence="26 27">
    <name type="scientific">Cyprinus carpio carpio</name>
    <dbReference type="NCBI Taxonomy" id="630221"/>
    <lineage>
        <taxon>Eukaryota</taxon>
        <taxon>Metazoa</taxon>
        <taxon>Chordata</taxon>
        <taxon>Craniata</taxon>
        <taxon>Vertebrata</taxon>
        <taxon>Euteleostomi</taxon>
        <taxon>Actinopterygii</taxon>
        <taxon>Neopterygii</taxon>
        <taxon>Teleostei</taxon>
        <taxon>Ostariophysi</taxon>
        <taxon>Cypriniformes</taxon>
        <taxon>Cyprinidae</taxon>
        <taxon>Cyprininae</taxon>
        <taxon>Cyprinus</taxon>
    </lineage>
</organism>
<dbReference type="Pfam" id="PF01636">
    <property type="entry name" value="APH"/>
    <property type="match status" value="1"/>
</dbReference>
<dbReference type="GO" id="GO:0003995">
    <property type="term" value="F:acyl-CoA dehydrogenase activity"/>
    <property type="evidence" value="ECO:0007669"/>
    <property type="project" value="TreeGrafter"/>
</dbReference>
<dbReference type="PANTHER" id="PTHR48083">
    <property type="entry name" value="MEDIUM-CHAIN SPECIFIC ACYL-COA DEHYDROGENASE, MITOCHONDRIAL-RELATED"/>
    <property type="match status" value="1"/>
</dbReference>
<dbReference type="Gene3D" id="1.20.140.10">
    <property type="entry name" value="Butyryl-CoA Dehydrogenase, subunit A, domain 3"/>
    <property type="match status" value="1"/>
</dbReference>
<dbReference type="InterPro" id="IPR009075">
    <property type="entry name" value="AcylCo_DH/oxidase_C"/>
</dbReference>
<comment type="catalytic activity">
    <reaction evidence="20">
        <text>hexacosanoyl-CoA + oxidized [electron-transfer flavoprotein] + H(+) = (2E)-hexacosenoyl-CoA + reduced [electron-transfer flavoprotein]</text>
        <dbReference type="Rhea" id="RHEA:48216"/>
        <dbReference type="Rhea" id="RHEA-COMP:10685"/>
        <dbReference type="Rhea" id="RHEA-COMP:10686"/>
        <dbReference type="ChEBI" id="CHEBI:15378"/>
        <dbReference type="ChEBI" id="CHEBI:57692"/>
        <dbReference type="ChEBI" id="CHEBI:58307"/>
        <dbReference type="ChEBI" id="CHEBI:64868"/>
        <dbReference type="ChEBI" id="CHEBI:74281"/>
    </reaction>
    <physiologicalReaction direction="left-to-right" evidence="20">
        <dbReference type="Rhea" id="RHEA:48217"/>
    </physiologicalReaction>
</comment>
<sequence>MDRQITAVRPEHRFDTNNLKRYLSGKLDSFSGNSTLTLQQYRAGQSNPTFYIETADKRYVLRKKPPGELLPGAHKIDREYAVQKALYSVGFPVPHPVLYCTDTHVIGTEFYIMEHVQGRIFRDLRLPGVSVAERTALYVAAVETLAKLHSLDVSSLDLLGYGKGKGYCKRQVSTWTKQYKASAHKEIPAMDKLSDWLSHNLPTNDNEMSLVHGDFRIDNLIFHPTEARVLAVLDWELSTTGQPLADLAYFLMPHYWPSHYKVISTMGIPSPDDLISIYCHRRGIPNSLPQQNFFIAMAIFKMAAIAQVLSLKVNADHVKQLWMHFFICSSTLAMPISDELFMLSPKGQAVLQHVKEFMIKHVLPAQQVSTAIISQAKARAAGLWNLFLSAESGLSQLDYAHIAEETGRCFYAPEVFNCQAPDTGNMEVLHLFGTEEQKRLWLEPLLRGDIRSCFCMTEPDVASSDATNMKCTLHKDKDHFIINGKKWWSSGVFFPQHFINIVNVCEHVQMFFRHGLHSMILVPLNTPGVKKIRPLTVFGQDDAIHGGHFEILFDNVRVPASNILLGEGRGFEIAQGRLGPGRLHHCMRAIGLAEWALELLCQRAAHRQAFGKRLYQHEVVAHWIAECRIAISQSRLLTLHAAHTLDTQGNKAARKQIAMIKVAAGRMASKVVDCAIQVYGGAGVSDDFPLAEMYAYARTLRIADGPDEVHLSSIALLELRDQRRRAQAKL</sequence>
<evidence type="ECO:0000256" key="14">
    <source>
        <dbReference type="ARBA" id="ARBA00040622"/>
    </source>
</evidence>
<dbReference type="InterPro" id="IPR011009">
    <property type="entry name" value="Kinase-like_dom_sf"/>
</dbReference>
<dbReference type="InterPro" id="IPR037069">
    <property type="entry name" value="AcylCoA_DH/ox_N_sf"/>
</dbReference>
<dbReference type="SUPFAM" id="SSF47203">
    <property type="entry name" value="Acyl-CoA dehydrogenase C-terminal domain-like"/>
    <property type="match status" value="1"/>
</dbReference>
<comment type="catalytic activity">
    <reaction evidence="19">
        <text>tricosanoyl-CoA + oxidized [electron-transfer flavoprotein] + H(+) = (2E)-tricosenoyl-CoA + reduced [electron-transfer flavoprotein]</text>
        <dbReference type="Rhea" id="RHEA:48220"/>
        <dbReference type="Rhea" id="RHEA-COMP:10685"/>
        <dbReference type="Rhea" id="RHEA-COMP:10686"/>
        <dbReference type="ChEBI" id="CHEBI:15378"/>
        <dbReference type="ChEBI" id="CHEBI:57692"/>
        <dbReference type="ChEBI" id="CHEBI:58307"/>
        <dbReference type="ChEBI" id="CHEBI:90118"/>
        <dbReference type="ChEBI" id="CHEBI:90119"/>
    </reaction>
    <physiologicalReaction direction="left-to-right" evidence="19">
        <dbReference type="Rhea" id="RHEA:48221"/>
    </physiologicalReaction>
</comment>
<dbReference type="SUPFAM" id="SSF56112">
    <property type="entry name" value="Protein kinase-like (PK-like)"/>
    <property type="match status" value="1"/>
</dbReference>
<comment type="cofactor">
    <cofactor evidence="1">
        <name>FAD</name>
        <dbReference type="ChEBI" id="CHEBI:57692"/>
    </cofactor>
</comment>
<feature type="domain" description="Acyl-CoA oxidase/dehydrogenase middle" evidence="24">
    <location>
        <begin position="453"/>
        <end position="555"/>
    </location>
</feature>
<dbReference type="GO" id="GO:0005777">
    <property type="term" value="C:peroxisome"/>
    <property type="evidence" value="ECO:0007669"/>
    <property type="project" value="UniProtKB-SubCell"/>
</dbReference>
<keyword evidence="10" id="KW-0560">Oxidoreductase</keyword>
<evidence type="ECO:0000259" key="23">
    <source>
        <dbReference type="Pfam" id="PF01636"/>
    </source>
</evidence>
<dbReference type="Gene3D" id="3.90.1200.10">
    <property type="match status" value="1"/>
</dbReference>
<comment type="catalytic activity">
    <reaction evidence="16">
        <text>a 2,3-saturated acyl-CoA + oxidized [electron-transfer flavoprotein] + H(+) = a (2E)-enoyl-CoA + reduced [electron-transfer flavoprotein]</text>
        <dbReference type="Rhea" id="RHEA:44704"/>
        <dbReference type="Rhea" id="RHEA-COMP:10685"/>
        <dbReference type="Rhea" id="RHEA-COMP:10686"/>
        <dbReference type="ChEBI" id="CHEBI:15378"/>
        <dbReference type="ChEBI" id="CHEBI:57692"/>
        <dbReference type="ChEBI" id="CHEBI:58307"/>
        <dbReference type="ChEBI" id="CHEBI:58856"/>
        <dbReference type="ChEBI" id="CHEBI:65111"/>
    </reaction>
    <physiologicalReaction direction="left-to-right" evidence="16">
        <dbReference type="Rhea" id="RHEA:44705"/>
    </physiologicalReaction>
</comment>
<dbReference type="Pfam" id="PF00441">
    <property type="entry name" value="Acyl-CoA_dh_1"/>
    <property type="match status" value="1"/>
</dbReference>
<keyword evidence="7" id="KW-0285">Flavoprotein</keyword>
<evidence type="ECO:0000256" key="13">
    <source>
        <dbReference type="ARBA" id="ARBA00023140"/>
    </source>
</evidence>
<reference evidence="26" key="2">
    <citation type="submission" date="2025-09" db="UniProtKB">
        <authorList>
            <consortium name="Ensembl"/>
        </authorList>
    </citation>
    <scope>IDENTIFICATION</scope>
</reference>
<comment type="catalytic activity">
    <reaction evidence="21">
        <text>eicosanoyl-CoA + oxidized [electron-transfer flavoprotein] + H(+) = (2E)-eicosenoyl-CoA + reduced [electron-transfer flavoprotein]</text>
        <dbReference type="Rhea" id="RHEA:47236"/>
        <dbReference type="Rhea" id="RHEA-COMP:10685"/>
        <dbReference type="Rhea" id="RHEA-COMP:10686"/>
        <dbReference type="ChEBI" id="CHEBI:15378"/>
        <dbReference type="ChEBI" id="CHEBI:57380"/>
        <dbReference type="ChEBI" id="CHEBI:57692"/>
        <dbReference type="ChEBI" id="CHEBI:58307"/>
        <dbReference type="ChEBI" id="CHEBI:74691"/>
    </reaction>
    <physiologicalReaction direction="left-to-right" evidence="21">
        <dbReference type="Rhea" id="RHEA:47237"/>
    </physiologicalReaction>
</comment>
<keyword evidence="27" id="KW-1185">Reference proteome</keyword>
<dbReference type="SUPFAM" id="SSF56645">
    <property type="entry name" value="Acyl-CoA dehydrogenase NM domain-like"/>
    <property type="match status" value="1"/>
</dbReference>
<keyword evidence="9" id="KW-0276">Fatty acid metabolism</keyword>
<comment type="pathway">
    <text evidence="4">Lipid metabolism; fatty acid beta-oxidation.</text>
</comment>
<proteinExistence type="inferred from homology"/>
<reference evidence="26" key="1">
    <citation type="submission" date="2025-08" db="UniProtKB">
        <authorList>
            <consortium name="Ensembl"/>
        </authorList>
    </citation>
    <scope>IDENTIFICATION</scope>
</reference>
<feature type="domain" description="Acyl-CoA dehydrogenase/oxidase N-terminal" evidence="25">
    <location>
        <begin position="348"/>
        <end position="449"/>
    </location>
</feature>
<dbReference type="Pfam" id="PF02771">
    <property type="entry name" value="Acyl-CoA_dh_N"/>
    <property type="match status" value="1"/>
</dbReference>
<dbReference type="InterPro" id="IPR046373">
    <property type="entry name" value="Acyl-CoA_Oxase/DH_mid-dom_sf"/>
</dbReference>
<comment type="catalytic activity">
    <reaction evidence="17">
        <text>docosanoyl-CoA + oxidized [electron-transfer flavoprotein] + H(+) = (2E)-docosenoyl-CoA + reduced [electron-transfer flavoprotein]</text>
        <dbReference type="Rhea" id="RHEA:47228"/>
        <dbReference type="Rhea" id="RHEA-COMP:10685"/>
        <dbReference type="Rhea" id="RHEA-COMP:10686"/>
        <dbReference type="ChEBI" id="CHEBI:15378"/>
        <dbReference type="ChEBI" id="CHEBI:57692"/>
        <dbReference type="ChEBI" id="CHEBI:58307"/>
        <dbReference type="ChEBI" id="CHEBI:65059"/>
        <dbReference type="ChEBI" id="CHEBI:74692"/>
    </reaction>
    <physiologicalReaction direction="left-to-right" evidence="17">
        <dbReference type="Rhea" id="RHEA:47229"/>
    </physiologicalReaction>
</comment>
<evidence type="ECO:0000256" key="21">
    <source>
        <dbReference type="ARBA" id="ARBA00049140"/>
    </source>
</evidence>
<dbReference type="CDD" id="cd05154">
    <property type="entry name" value="ACAD10_11_N-like"/>
    <property type="match status" value="1"/>
</dbReference>
<evidence type="ECO:0000256" key="9">
    <source>
        <dbReference type="ARBA" id="ARBA00022832"/>
    </source>
</evidence>
<evidence type="ECO:0000256" key="1">
    <source>
        <dbReference type="ARBA" id="ARBA00001974"/>
    </source>
</evidence>
<dbReference type="Gene3D" id="1.10.540.10">
    <property type="entry name" value="Acyl-CoA dehydrogenase/oxidase, N-terminal domain"/>
    <property type="match status" value="1"/>
</dbReference>
<dbReference type="Ensembl" id="ENSCCRT00000125440.1">
    <property type="protein sequence ID" value="ENSCCRP00000161198.1"/>
    <property type="gene ID" value="ENSCCRG00000069332.1"/>
</dbReference>
<dbReference type="InterPro" id="IPR013786">
    <property type="entry name" value="AcylCoA_DH/ox_N"/>
</dbReference>
<evidence type="ECO:0000256" key="8">
    <source>
        <dbReference type="ARBA" id="ARBA00022827"/>
    </source>
</evidence>
<dbReference type="Gene3D" id="3.30.200.20">
    <property type="entry name" value="Phosphorylase Kinase, domain 1"/>
    <property type="match status" value="1"/>
</dbReference>
<keyword evidence="8" id="KW-0274">FAD</keyword>
<dbReference type="Gene3D" id="2.40.110.10">
    <property type="entry name" value="Butyryl-CoA Dehydrogenase, subunit A, domain 2"/>
    <property type="match status" value="1"/>
</dbReference>
<evidence type="ECO:0000313" key="27">
    <source>
        <dbReference type="Proteomes" id="UP001108240"/>
    </source>
</evidence>
<evidence type="ECO:0000259" key="25">
    <source>
        <dbReference type="Pfam" id="PF02771"/>
    </source>
</evidence>
<evidence type="ECO:0000313" key="26">
    <source>
        <dbReference type="Ensembl" id="ENSCCRP00000161198.1"/>
    </source>
</evidence>
<comment type="catalytic activity">
    <reaction evidence="18">
        <text>tetracosanoyl-CoA + oxidized [electron-transfer flavoprotein] + H(+) = (2E)-tetracosenoyl-CoA + reduced [electron-transfer flavoprotein]</text>
        <dbReference type="Rhea" id="RHEA:47232"/>
        <dbReference type="Rhea" id="RHEA-COMP:10685"/>
        <dbReference type="Rhea" id="RHEA-COMP:10686"/>
        <dbReference type="ChEBI" id="CHEBI:15378"/>
        <dbReference type="ChEBI" id="CHEBI:57692"/>
        <dbReference type="ChEBI" id="CHEBI:58307"/>
        <dbReference type="ChEBI" id="CHEBI:65052"/>
        <dbReference type="ChEBI" id="CHEBI:74693"/>
    </reaction>
    <physiologicalReaction direction="left-to-right" evidence="18">
        <dbReference type="Rhea" id="RHEA:47233"/>
    </physiologicalReaction>
</comment>
<keyword evidence="11" id="KW-0443">Lipid metabolism</keyword>
<dbReference type="InterPro" id="IPR050741">
    <property type="entry name" value="Acyl-CoA_dehydrogenase"/>
</dbReference>
<dbReference type="GO" id="GO:0050660">
    <property type="term" value="F:flavin adenine dinucleotide binding"/>
    <property type="evidence" value="ECO:0007669"/>
    <property type="project" value="InterPro"/>
</dbReference>
<evidence type="ECO:0000256" key="12">
    <source>
        <dbReference type="ARBA" id="ARBA00023136"/>
    </source>
</evidence>
<evidence type="ECO:0000256" key="19">
    <source>
        <dbReference type="ARBA" id="ARBA00048395"/>
    </source>
</evidence>
<evidence type="ECO:0000256" key="7">
    <source>
        <dbReference type="ARBA" id="ARBA00022630"/>
    </source>
</evidence>
<comment type="function">
    <text evidence="15">Acyl-CoA dehydrogenase, that exhibits maximal activity towards saturated C22-CoA. Probably participates in beta-oxydation and energy production but could also play a role in the metabolism of specific fatty acids to control fatty acids composition of cellular lipids in brain.</text>
</comment>
<dbReference type="AlphaFoldDB" id="A0A9J8BX08"/>
<evidence type="ECO:0000256" key="3">
    <source>
        <dbReference type="ARBA" id="ARBA00004325"/>
    </source>
</evidence>
<name>A0A9J8BX08_CYPCA</name>
<evidence type="ECO:0000256" key="15">
    <source>
        <dbReference type="ARBA" id="ARBA00046026"/>
    </source>
</evidence>
<evidence type="ECO:0000256" key="6">
    <source>
        <dbReference type="ARBA" id="ARBA00011738"/>
    </source>
</evidence>
<evidence type="ECO:0000256" key="4">
    <source>
        <dbReference type="ARBA" id="ARBA00005005"/>
    </source>
</evidence>
<comment type="similarity">
    <text evidence="5">Belongs to the acyl-CoA dehydrogenase family.</text>
</comment>
<evidence type="ECO:0000256" key="20">
    <source>
        <dbReference type="ARBA" id="ARBA00048399"/>
    </source>
</evidence>
<dbReference type="PANTHER" id="PTHR48083:SF13">
    <property type="entry name" value="ACYL-COA DEHYDROGENASE FAMILY MEMBER 11"/>
    <property type="match status" value="1"/>
</dbReference>
<evidence type="ECO:0000259" key="22">
    <source>
        <dbReference type="Pfam" id="PF00441"/>
    </source>
</evidence>
<dbReference type="GO" id="GO:0031966">
    <property type="term" value="C:mitochondrial membrane"/>
    <property type="evidence" value="ECO:0007669"/>
    <property type="project" value="UniProtKB-SubCell"/>
</dbReference>
<dbReference type="Pfam" id="PF02770">
    <property type="entry name" value="Acyl-CoA_dh_M"/>
    <property type="match status" value="1"/>
</dbReference>
<evidence type="ECO:0000259" key="24">
    <source>
        <dbReference type="Pfam" id="PF02770"/>
    </source>
</evidence>
<feature type="domain" description="Aminoglycoside phosphotransferase" evidence="23">
    <location>
        <begin position="37"/>
        <end position="256"/>
    </location>
</feature>
<dbReference type="GeneTree" id="ENSGT00940000160993"/>
<evidence type="ECO:0000256" key="2">
    <source>
        <dbReference type="ARBA" id="ARBA00004275"/>
    </source>
</evidence>
<comment type="subcellular location">
    <subcellularLocation>
        <location evidence="3">Mitochondrion membrane</location>
    </subcellularLocation>
    <subcellularLocation>
        <location evidence="2">Peroxisome</location>
    </subcellularLocation>
</comment>
<dbReference type="Proteomes" id="UP001108240">
    <property type="component" value="Unplaced"/>
</dbReference>
<feature type="domain" description="Acyl-CoA dehydrogenase/oxidase C-terminal" evidence="22">
    <location>
        <begin position="568"/>
        <end position="715"/>
    </location>
</feature>
<evidence type="ECO:0000256" key="10">
    <source>
        <dbReference type="ARBA" id="ARBA00023002"/>
    </source>
</evidence>
<dbReference type="InterPro" id="IPR006091">
    <property type="entry name" value="Acyl-CoA_Oxase/DH_mid-dom"/>
</dbReference>